<dbReference type="Gene3D" id="3.40.50.720">
    <property type="entry name" value="NAD(P)-binding Rossmann-like Domain"/>
    <property type="match status" value="1"/>
</dbReference>
<organism evidence="1 2">
    <name type="scientific">Listeria floridensis FSL S10-1187</name>
    <dbReference type="NCBI Taxonomy" id="1265817"/>
    <lineage>
        <taxon>Bacteria</taxon>
        <taxon>Bacillati</taxon>
        <taxon>Bacillota</taxon>
        <taxon>Bacilli</taxon>
        <taxon>Bacillales</taxon>
        <taxon>Listeriaceae</taxon>
        <taxon>Listeria</taxon>
    </lineage>
</organism>
<dbReference type="Pfam" id="PF13561">
    <property type="entry name" value="adh_short_C2"/>
    <property type="match status" value="1"/>
</dbReference>
<sequence length="59" mass="6199">MLKDVLQTTESKEAAASSGALPYIGQPIDVAYCVLFLASDEARFITGGEYLVDGGALTM</sequence>
<evidence type="ECO:0000313" key="1">
    <source>
        <dbReference type="EMBL" id="EUJ30279.1"/>
    </source>
</evidence>
<gene>
    <name evidence="1" type="ORF">MFLO_10668</name>
</gene>
<dbReference type="Proteomes" id="UP000019249">
    <property type="component" value="Unassembled WGS sequence"/>
</dbReference>
<reference evidence="1 2" key="1">
    <citation type="journal article" date="2014" name="Int. J. Syst. Evol. Microbiol.">
        <title>Listeria floridensis sp. nov., Listeria aquatica sp. nov., Listeria cornellensis sp. nov., Listeria riparia sp. nov. and Listeria grandensis sp. nov., from agricultural and natural environments.</title>
        <authorList>
            <person name="den Bakker H.C."/>
            <person name="Warchocki S."/>
            <person name="Wright E.M."/>
            <person name="Allred A.F."/>
            <person name="Ahlstrom C."/>
            <person name="Manuel C.S."/>
            <person name="Stasiewicz M.J."/>
            <person name="Burrell A."/>
            <person name="Roof S."/>
            <person name="Strawn L."/>
            <person name="Fortes E.D."/>
            <person name="Nightingale K.K."/>
            <person name="Kephart D."/>
            <person name="Wiedmann M."/>
        </authorList>
    </citation>
    <scope>NUCLEOTIDE SEQUENCE [LARGE SCALE GENOMIC DNA]</scope>
    <source>
        <strain evidence="1 2">FSL S10-1187</strain>
    </source>
</reference>
<dbReference type="SUPFAM" id="SSF51735">
    <property type="entry name" value="NAD(P)-binding Rossmann-fold domains"/>
    <property type="match status" value="1"/>
</dbReference>
<dbReference type="InterPro" id="IPR036291">
    <property type="entry name" value="NAD(P)-bd_dom_sf"/>
</dbReference>
<proteinExistence type="predicted"/>
<keyword evidence="2" id="KW-1185">Reference proteome</keyword>
<accession>A0ABN0RDX0</accession>
<comment type="caution">
    <text evidence="1">The sequence shown here is derived from an EMBL/GenBank/DDBJ whole genome shotgun (WGS) entry which is preliminary data.</text>
</comment>
<dbReference type="InterPro" id="IPR002347">
    <property type="entry name" value="SDR_fam"/>
</dbReference>
<name>A0ABN0RDX0_9LIST</name>
<dbReference type="EMBL" id="AODF01000024">
    <property type="protein sequence ID" value="EUJ30279.1"/>
    <property type="molecule type" value="Genomic_DNA"/>
</dbReference>
<protein>
    <submittedName>
        <fullName evidence="1">Short-chain dehydrogenase</fullName>
    </submittedName>
</protein>
<evidence type="ECO:0000313" key="2">
    <source>
        <dbReference type="Proteomes" id="UP000019249"/>
    </source>
</evidence>